<accession>A0A9X0WG06</accession>
<evidence type="ECO:0000313" key="1">
    <source>
        <dbReference type="EMBL" id="MBK1643888.1"/>
    </source>
</evidence>
<organism evidence="1 2">
    <name type="scientific">Thiocapsa imhoffii</name>
    <dbReference type="NCBI Taxonomy" id="382777"/>
    <lineage>
        <taxon>Bacteria</taxon>
        <taxon>Pseudomonadati</taxon>
        <taxon>Pseudomonadota</taxon>
        <taxon>Gammaproteobacteria</taxon>
        <taxon>Chromatiales</taxon>
        <taxon>Chromatiaceae</taxon>
        <taxon>Thiocapsa</taxon>
    </lineage>
</organism>
<name>A0A9X0WG06_9GAMM</name>
<dbReference type="Proteomes" id="UP001138802">
    <property type="component" value="Unassembled WGS sequence"/>
</dbReference>
<evidence type="ECO:0000313" key="2">
    <source>
        <dbReference type="Proteomes" id="UP001138802"/>
    </source>
</evidence>
<reference evidence="1 2" key="1">
    <citation type="journal article" date="2020" name="Microorganisms">
        <title>Osmotic Adaptation and Compatible Solute Biosynthesis of Phototrophic Bacteria as Revealed from Genome Analyses.</title>
        <authorList>
            <person name="Imhoff J.F."/>
            <person name="Rahn T."/>
            <person name="Kunzel S."/>
            <person name="Keller A."/>
            <person name="Neulinger S.C."/>
        </authorList>
    </citation>
    <scope>NUCLEOTIDE SEQUENCE [LARGE SCALE GENOMIC DNA]</scope>
    <source>
        <strain evidence="1 2">DSM 21303</strain>
    </source>
</reference>
<dbReference type="AlphaFoldDB" id="A0A9X0WG06"/>
<keyword evidence="2" id="KW-1185">Reference proteome</keyword>
<protein>
    <submittedName>
        <fullName evidence="1">Uncharacterized protein</fullName>
    </submittedName>
</protein>
<sequence>MPLVIDVKNRKRDLDTLAEYRLTVGRLVPQEGVWPRPELQRPFMAFCEGSYAATRALVSGARAQQAKRGR</sequence>
<dbReference type="EMBL" id="NRSD01000003">
    <property type="protein sequence ID" value="MBK1643888.1"/>
    <property type="molecule type" value="Genomic_DNA"/>
</dbReference>
<proteinExistence type="predicted"/>
<comment type="caution">
    <text evidence="1">The sequence shown here is derived from an EMBL/GenBank/DDBJ whole genome shotgun (WGS) entry which is preliminary data.</text>
</comment>
<gene>
    <name evidence="1" type="ORF">CKO25_04260</name>
</gene>